<dbReference type="Gene3D" id="3.40.109.10">
    <property type="entry name" value="NADH Oxidase"/>
    <property type="match status" value="1"/>
</dbReference>
<feature type="domain" description="Nitroreductase" evidence="4">
    <location>
        <begin position="14"/>
        <end position="62"/>
    </location>
</feature>
<evidence type="ECO:0000256" key="3">
    <source>
        <dbReference type="ARBA" id="ARBA00023002"/>
    </source>
</evidence>
<keyword evidence="1" id="KW-0285">Flavoprotein</keyword>
<sequence>MHEKLTSMNFHDLVKNRCSIRSFVSDRKIPQEILEKILAAGRLAPSAKNLQPWKFRVVSSPDRLLQLCACYPRDWLRSAPHILVVTGLRKQAWVRAADGYNSLETDLTIAMDHLILAAASEGVGTCWIAAFDPDRLRAALGMDEDEMVFAMTPLGYAAPDAIVQQKTRKPLAEIVEFL</sequence>
<protein>
    <submittedName>
        <fullName evidence="5">Nitroreductase</fullName>
    </submittedName>
</protein>
<dbReference type="Pfam" id="PF00881">
    <property type="entry name" value="Nitroreductase"/>
    <property type="match status" value="2"/>
</dbReference>
<reference evidence="5 6" key="1">
    <citation type="submission" date="2006-12" db="EMBL/GenBank/DDBJ databases">
        <title>Complete sequence of Chlorobium phaeobacteroides DSM 266.</title>
        <authorList>
            <consortium name="US DOE Joint Genome Institute"/>
            <person name="Copeland A."/>
            <person name="Lucas S."/>
            <person name="Lapidus A."/>
            <person name="Barry K."/>
            <person name="Detter J.C."/>
            <person name="Glavina del Rio T."/>
            <person name="Hammon N."/>
            <person name="Israni S."/>
            <person name="Pitluck S."/>
            <person name="Goltsman E."/>
            <person name="Schmutz J."/>
            <person name="Larimer F."/>
            <person name="Land M."/>
            <person name="Hauser L."/>
            <person name="Mikhailova N."/>
            <person name="Li T."/>
            <person name="Overmann J."/>
            <person name="Bryant D.A."/>
            <person name="Richardson P."/>
        </authorList>
    </citation>
    <scope>NUCLEOTIDE SEQUENCE [LARGE SCALE GENOMIC DNA]</scope>
    <source>
        <strain evidence="5 6">DSM 266</strain>
    </source>
</reference>
<dbReference type="InterPro" id="IPR050627">
    <property type="entry name" value="Nitroreductase/BluB"/>
</dbReference>
<dbReference type="HOGENOM" id="CLU_070764_7_1_10"/>
<keyword evidence="6" id="KW-1185">Reference proteome</keyword>
<dbReference type="Proteomes" id="UP000008701">
    <property type="component" value="Chromosome"/>
</dbReference>
<dbReference type="AlphaFoldDB" id="A1BJU1"/>
<dbReference type="CDD" id="cd20609">
    <property type="entry name" value="nitroreductase"/>
    <property type="match status" value="1"/>
</dbReference>
<feature type="domain" description="Nitroreductase" evidence="4">
    <location>
        <begin position="70"/>
        <end position="156"/>
    </location>
</feature>
<dbReference type="STRING" id="290317.Cpha266_2684"/>
<name>A1BJU1_CHLPD</name>
<evidence type="ECO:0000256" key="1">
    <source>
        <dbReference type="ARBA" id="ARBA00022630"/>
    </source>
</evidence>
<keyword evidence="3" id="KW-0560">Oxidoreductase</keyword>
<gene>
    <name evidence="5" type="ordered locus">Cpha266_2684</name>
</gene>
<dbReference type="SUPFAM" id="SSF55469">
    <property type="entry name" value="FMN-dependent nitroreductase-like"/>
    <property type="match status" value="1"/>
</dbReference>
<accession>A1BJU1</accession>
<organism evidence="5 6">
    <name type="scientific">Chlorobium phaeobacteroides (strain DSM 266 / SMG 266 / 2430)</name>
    <dbReference type="NCBI Taxonomy" id="290317"/>
    <lineage>
        <taxon>Bacteria</taxon>
        <taxon>Pseudomonadati</taxon>
        <taxon>Chlorobiota</taxon>
        <taxon>Chlorobiia</taxon>
        <taxon>Chlorobiales</taxon>
        <taxon>Chlorobiaceae</taxon>
        <taxon>Chlorobium/Pelodictyon group</taxon>
        <taxon>Chlorobium</taxon>
    </lineage>
</organism>
<evidence type="ECO:0000256" key="2">
    <source>
        <dbReference type="ARBA" id="ARBA00022643"/>
    </source>
</evidence>
<evidence type="ECO:0000313" key="5">
    <source>
        <dbReference type="EMBL" id="ABL66668.1"/>
    </source>
</evidence>
<dbReference type="RefSeq" id="WP_015961195.1">
    <property type="nucleotide sequence ID" value="NC_008639.1"/>
</dbReference>
<evidence type="ECO:0000259" key="4">
    <source>
        <dbReference type="Pfam" id="PF00881"/>
    </source>
</evidence>
<keyword evidence="2" id="KW-0288">FMN</keyword>
<dbReference type="KEGG" id="cph:Cpha266_2684"/>
<dbReference type="eggNOG" id="COG0778">
    <property type="taxonomic scope" value="Bacteria"/>
</dbReference>
<dbReference type="PANTHER" id="PTHR23026:SF90">
    <property type="entry name" value="IODOTYROSINE DEIODINASE 1"/>
    <property type="match status" value="1"/>
</dbReference>
<evidence type="ECO:0000313" key="6">
    <source>
        <dbReference type="Proteomes" id="UP000008701"/>
    </source>
</evidence>
<dbReference type="GO" id="GO:0016491">
    <property type="term" value="F:oxidoreductase activity"/>
    <property type="evidence" value="ECO:0007669"/>
    <property type="project" value="UniProtKB-KW"/>
</dbReference>
<dbReference type="EMBL" id="CP000492">
    <property type="protein sequence ID" value="ABL66668.1"/>
    <property type="molecule type" value="Genomic_DNA"/>
</dbReference>
<dbReference type="InterPro" id="IPR029479">
    <property type="entry name" value="Nitroreductase"/>
</dbReference>
<dbReference type="PANTHER" id="PTHR23026">
    <property type="entry name" value="NADPH NITROREDUCTASE"/>
    <property type="match status" value="1"/>
</dbReference>
<dbReference type="InterPro" id="IPR000415">
    <property type="entry name" value="Nitroreductase-like"/>
</dbReference>
<proteinExistence type="predicted"/>